<dbReference type="GO" id="GO:0042632">
    <property type="term" value="P:cholesterol homeostasis"/>
    <property type="evidence" value="ECO:0007669"/>
    <property type="project" value="TreeGrafter"/>
</dbReference>
<protein>
    <recommendedName>
        <fullName evidence="3">Niemann-Pick C1 N-terminal domain-containing protein</fullName>
    </recommendedName>
</protein>
<dbReference type="Ensembl" id="ENSCSAVT00000012581.1">
    <property type="protein sequence ID" value="ENSCSAVP00000012437.1"/>
    <property type="gene ID" value="ENSCSAVG00000007303.1"/>
</dbReference>
<dbReference type="GO" id="GO:0030299">
    <property type="term" value="P:intestinal cholesterol absorption"/>
    <property type="evidence" value="ECO:0007669"/>
    <property type="project" value="TreeGrafter"/>
</dbReference>
<name>H2Z4C5_CIOSA</name>
<evidence type="ECO:0000313" key="1">
    <source>
        <dbReference type="Ensembl" id="ENSCSAVP00000012437.1"/>
    </source>
</evidence>
<sequence length="278" mass="31089">EIGLDQSLSMPEDSYVLNYFDGINNYLSVGAPVYFVVKEGQNYTNPDEANQICGGTGCNNNSLIEQIARMSKMPNYSHIAYPASSWLDDYYDWLKPQSSCCRYSTTNATETFCNATVVSDACTPCRSAEESAQSSRPSPEEFIKFLPWYLNDNPEMKCAKGGHAAYGSSVKMISEGNTSQVGATSFMAFHTVTKTSKDFIGCLRHANEIADQISMNTTAEVFPYSIFYVFYEQYLTIVHDTIFNLGDWYFRGILCTRCTGVRDEPTTDQGRPCRGSTR</sequence>
<dbReference type="GeneTree" id="ENSGT00940000156182"/>
<reference evidence="1" key="2">
    <citation type="submission" date="2025-08" db="UniProtKB">
        <authorList>
            <consortium name="Ensembl"/>
        </authorList>
    </citation>
    <scope>IDENTIFICATION</scope>
</reference>
<reference evidence="2" key="1">
    <citation type="submission" date="2003-08" db="EMBL/GenBank/DDBJ databases">
        <authorList>
            <person name="Birren B."/>
            <person name="Nusbaum C."/>
            <person name="Abebe A."/>
            <person name="Abouelleil A."/>
            <person name="Adekoya E."/>
            <person name="Ait-zahra M."/>
            <person name="Allen N."/>
            <person name="Allen T."/>
            <person name="An P."/>
            <person name="Anderson M."/>
            <person name="Anderson S."/>
            <person name="Arachchi H."/>
            <person name="Armbruster J."/>
            <person name="Bachantsang P."/>
            <person name="Baldwin J."/>
            <person name="Barry A."/>
            <person name="Bayul T."/>
            <person name="Blitshsteyn B."/>
            <person name="Bloom T."/>
            <person name="Blye J."/>
            <person name="Boguslavskiy L."/>
            <person name="Borowsky M."/>
            <person name="Boukhgalter B."/>
            <person name="Brunache A."/>
            <person name="Butler J."/>
            <person name="Calixte N."/>
            <person name="Calvo S."/>
            <person name="Camarata J."/>
            <person name="Campo K."/>
            <person name="Chang J."/>
            <person name="Cheshatsang Y."/>
            <person name="Citroen M."/>
            <person name="Collymore A."/>
            <person name="Considine T."/>
            <person name="Cook A."/>
            <person name="Cooke P."/>
            <person name="Corum B."/>
            <person name="Cuomo C."/>
            <person name="David R."/>
            <person name="Dawoe T."/>
            <person name="Degray S."/>
            <person name="Dodge S."/>
            <person name="Dooley K."/>
            <person name="Dorje P."/>
            <person name="Dorjee K."/>
            <person name="Dorris L."/>
            <person name="Duffey N."/>
            <person name="Dupes A."/>
            <person name="Elkins T."/>
            <person name="Engels R."/>
            <person name="Erickson J."/>
            <person name="Farina A."/>
            <person name="Faro S."/>
            <person name="Ferreira P."/>
            <person name="Fischer H."/>
            <person name="Fitzgerald M."/>
            <person name="Foley K."/>
            <person name="Gage D."/>
            <person name="Galagan J."/>
            <person name="Gearin G."/>
            <person name="Gnerre S."/>
            <person name="Gnirke A."/>
            <person name="Goyette A."/>
            <person name="Graham J."/>
            <person name="Grandbois E."/>
            <person name="Gyaltsen K."/>
            <person name="Hafez N."/>
            <person name="Hagopian D."/>
            <person name="Hagos B."/>
            <person name="Hall J."/>
            <person name="Hatcher B."/>
            <person name="Heller A."/>
            <person name="Higgins H."/>
            <person name="Honan T."/>
            <person name="Horn A."/>
            <person name="Houde N."/>
            <person name="Hughes L."/>
            <person name="Hulme W."/>
            <person name="Husby E."/>
            <person name="Iliev I."/>
            <person name="Jaffe D."/>
            <person name="Jones C."/>
            <person name="Kamal M."/>
            <person name="Kamat A."/>
            <person name="Kamvysselis M."/>
            <person name="Karlsson E."/>
            <person name="Kells C."/>
            <person name="Kieu A."/>
            <person name="Kisner P."/>
            <person name="Kodira C."/>
            <person name="Kulbokas E."/>
            <person name="Labutti K."/>
            <person name="Lama D."/>
            <person name="Landers T."/>
            <person name="Leger J."/>
            <person name="Levine S."/>
            <person name="Lewis D."/>
            <person name="Lewis T."/>
            <person name="Lindblad-toh K."/>
            <person name="Liu X."/>
            <person name="Lokyitsang T."/>
            <person name="Lokyitsang Y."/>
            <person name="Lucien O."/>
            <person name="Lui A."/>
            <person name="Ma L.J."/>
            <person name="Mabbitt R."/>
            <person name="Macdonald J."/>
            <person name="Maclean C."/>
            <person name="Major J."/>
            <person name="Manning J."/>
            <person name="Marabella R."/>
            <person name="Maru K."/>
            <person name="Matthews C."/>
            <person name="Mauceli E."/>
            <person name="Mccarthy M."/>
            <person name="Mcdonough S."/>
            <person name="Mcghee T."/>
            <person name="Meldrim J."/>
            <person name="Meneus L."/>
            <person name="Mesirov J."/>
            <person name="Mihalev A."/>
            <person name="Mihova T."/>
            <person name="Mikkelsen T."/>
            <person name="Mlenga V."/>
            <person name="Moru K."/>
            <person name="Mozes J."/>
            <person name="Mulrain L."/>
            <person name="Munson G."/>
            <person name="Naylor J."/>
            <person name="Newes C."/>
            <person name="Nguyen C."/>
            <person name="Nguyen N."/>
            <person name="Nguyen T."/>
            <person name="Nicol R."/>
            <person name="Nielsen C."/>
            <person name="Nizzari M."/>
            <person name="Norbu C."/>
            <person name="Norbu N."/>
            <person name="O'donnell P."/>
            <person name="Okoawo O."/>
            <person name="O'leary S."/>
            <person name="Omotosho B."/>
            <person name="O'neill K."/>
            <person name="Osman S."/>
            <person name="Parker S."/>
            <person name="Perrin D."/>
            <person name="Phunkhang P."/>
            <person name="Piqani B."/>
            <person name="Purcell S."/>
            <person name="Rachupka T."/>
            <person name="Ramasamy U."/>
            <person name="Rameau R."/>
            <person name="Ray V."/>
            <person name="Raymond C."/>
            <person name="Retta R."/>
            <person name="Richardson S."/>
            <person name="Rise C."/>
            <person name="Rodriguez J."/>
            <person name="Rogers J."/>
            <person name="Rogov P."/>
            <person name="Rutman M."/>
            <person name="Schupbach R."/>
            <person name="Seaman C."/>
            <person name="Settipalli S."/>
            <person name="Sharpe T."/>
            <person name="Sheridan J."/>
            <person name="Sherpa N."/>
            <person name="Shi J."/>
            <person name="Smirnov S."/>
            <person name="Smith C."/>
            <person name="Sougnez C."/>
            <person name="Spencer B."/>
            <person name="Stalker J."/>
            <person name="Stange-thomann N."/>
            <person name="Stavropoulos S."/>
            <person name="Stetson K."/>
            <person name="Stone C."/>
            <person name="Stone S."/>
            <person name="Stubbs M."/>
            <person name="Talamas J."/>
            <person name="Tchuinga P."/>
            <person name="Tenzing P."/>
            <person name="Tesfaye S."/>
            <person name="Theodore J."/>
            <person name="Thoulutsang Y."/>
            <person name="Topham K."/>
            <person name="Towey S."/>
            <person name="Tsamla T."/>
            <person name="Tsomo N."/>
            <person name="Vallee D."/>
            <person name="Vassiliev H."/>
            <person name="Venkataraman V."/>
            <person name="Vinson J."/>
            <person name="Vo A."/>
            <person name="Wade C."/>
            <person name="Wang S."/>
            <person name="Wangchuk T."/>
            <person name="Wangdi T."/>
            <person name="Whittaker C."/>
            <person name="Wilkinson J."/>
            <person name="Wu Y."/>
            <person name="Wyman D."/>
            <person name="Yadav S."/>
            <person name="Yang S."/>
            <person name="Yang X."/>
            <person name="Yeager S."/>
            <person name="Yee E."/>
            <person name="Young G."/>
            <person name="Zainoun J."/>
            <person name="Zembeck L."/>
            <person name="Zimmer A."/>
            <person name="Zody M."/>
            <person name="Lander E."/>
        </authorList>
    </citation>
    <scope>NUCLEOTIDE SEQUENCE [LARGE SCALE GENOMIC DNA]</scope>
</reference>
<dbReference type="GO" id="GO:0005886">
    <property type="term" value="C:plasma membrane"/>
    <property type="evidence" value="ECO:0007669"/>
    <property type="project" value="TreeGrafter"/>
</dbReference>
<dbReference type="HOGENOM" id="CLU_1005363_0_0_1"/>
<evidence type="ECO:0008006" key="3">
    <source>
        <dbReference type="Google" id="ProtNLM"/>
    </source>
</evidence>
<dbReference type="GO" id="GO:0015918">
    <property type="term" value="P:sterol transport"/>
    <property type="evidence" value="ECO:0007669"/>
    <property type="project" value="TreeGrafter"/>
</dbReference>
<accession>H2Z4C5</accession>
<keyword evidence="2" id="KW-1185">Reference proteome</keyword>
<dbReference type="Proteomes" id="UP000007875">
    <property type="component" value="Unassembled WGS sequence"/>
</dbReference>
<dbReference type="AlphaFoldDB" id="H2Z4C5"/>
<proteinExistence type="predicted"/>
<evidence type="ECO:0000313" key="2">
    <source>
        <dbReference type="Proteomes" id="UP000007875"/>
    </source>
</evidence>
<reference evidence="1" key="3">
    <citation type="submission" date="2025-09" db="UniProtKB">
        <authorList>
            <consortium name="Ensembl"/>
        </authorList>
    </citation>
    <scope>IDENTIFICATION</scope>
</reference>
<organism evidence="1 2">
    <name type="scientific">Ciona savignyi</name>
    <name type="common">Pacific transparent sea squirt</name>
    <dbReference type="NCBI Taxonomy" id="51511"/>
    <lineage>
        <taxon>Eukaryota</taxon>
        <taxon>Metazoa</taxon>
        <taxon>Chordata</taxon>
        <taxon>Tunicata</taxon>
        <taxon>Ascidiacea</taxon>
        <taxon>Phlebobranchia</taxon>
        <taxon>Cionidae</taxon>
        <taxon>Ciona</taxon>
    </lineage>
</organism>
<dbReference type="PANTHER" id="PTHR45727:SF2">
    <property type="entry name" value="NPC INTRACELLULAR CHOLESTEROL TRANSPORTER 1"/>
    <property type="match status" value="1"/>
</dbReference>
<dbReference type="PANTHER" id="PTHR45727">
    <property type="entry name" value="NPC INTRACELLULAR CHOLESTEROL TRANSPORTER 1"/>
    <property type="match status" value="1"/>
</dbReference>
<dbReference type="GO" id="GO:0015485">
    <property type="term" value="F:cholesterol binding"/>
    <property type="evidence" value="ECO:0007669"/>
    <property type="project" value="TreeGrafter"/>
</dbReference>